<dbReference type="Proteomes" id="UP001152484">
    <property type="component" value="Unassembled WGS sequence"/>
</dbReference>
<sequence>MARSNATRLARAALSSHLLRDPFSVLESICSAGCRHYNTSICNKSRPLLHSYFTNGVNGRVLWKFEQSNAYFGQTRSIHATAKMSSRDFYDVLGLNKNATASEIKKAYLGLAKQLHPDVNKDDPEAAKKFQEVQRAYEVLKDDEKRQTYDQVGHDAFNSAEENGGAGPGFPGFPGFEDMFNNDIFREFRQKMGGEDVKLSVELSFMEAVQGCNKSVAFQTDLPCGACGGSGVPPGTRPETCKRCRGSGMVFQQTGFFTVQSTCPQCRGSGKIVSSFCKTCKGSRVVRGTKTAKLDIMPGVDNDEILKVYRSGGADPDGNQAGDLYVTIKVREDPVFRRERSDIHVDAPLTITQAILGGTVQVPTLTGEVVVKVRPGTQPGQKVVLKKKGIKARNSYAFGDQFVHFKVGIPSNLSERQRKLIEEFAREEDQEDDKRAAAGASG</sequence>
<dbReference type="GO" id="GO:0009408">
    <property type="term" value="P:response to heat"/>
    <property type="evidence" value="ECO:0007669"/>
    <property type="project" value="InterPro"/>
</dbReference>
<keyword evidence="2" id="KW-0677">Repeat</keyword>
<evidence type="ECO:0000256" key="1">
    <source>
        <dbReference type="ARBA" id="ARBA00022723"/>
    </source>
</evidence>
<organism evidence="9 10">
    <name type="scientific">Cuscuta europaea</name>
    <name type="common">European dodder</name>
    <dbReference type="NCBI Taxonomy" id="41803"/>
    <lineage>
        <taxon>Eukaryota</taxon>
        <taxon>Viridiplantae</taxon>
        <taxon>Streptophyta</taxon>
        <taxon>Embryophyta</taxon>
        <taxon>Tracheophyta</taxon>
        <taxon>Spermatophyta</taxon>
        <taxon>Magnoliopsida</taxon>
        <taxon>eudicotyledons</taxon>
        <taxon>Gunneridae</taxon>
        <taxon>Pentapetalae</taxon>
        <taxon>asterids</taxon>
        <taxon>lamiids</taxon>
        <taxon>Solanales</taxon>
        <taxon>Convolvulaceae</taxon>
        <taxon>Cuscuteae</taxon>
        <taxon>Cuscuta</taxon>
        <taxon>Cuscuta subgen. Cuscuta</taxon>
    </lineage>
</organism>
<dbReference type="OrthoDB" id="10256793at2759"/>
<dbReference type="Gene3D" id="2.60.260.20">
    <property type="entry name" value="Urease metallochaperone UreE, N-terminal domain"/>
    <property type="match status" value="2"/>
</dbReference>
<evidence type="ECO:0000256" key="4">
    <source>
        <dbReference type="ARBA" id="ARBA00022833"/>
    </source>
</evidence>
<dbReference type="SUPFAM" id="SSF49493">
    <property type="entry name" value="HSP40/DnaJ peptide-binding domain"/>
    <property type="match status" value="2"/>
</dbReference>
<keyword evidence="3 6" id="KW-0863">Zinc-finger</keyword>
<dbReference type="PROSITE" id="PS00636">
    <property type="entry name" value="DNAJ_1"/>
    <property type="match status" value="1"/>
</dbReference>
<dbReference type="NCBIfam" id="NF008035">
    <property type="entry name" value="PRK10767.1"/>
    <property type="match status" value="1"/>
</dbReference>
<dbReference type="PROSITE" id="PS51188">
    <property type="entry name" value="ZF_CR"/>
    <property type="match status" value="1"/>
</dbReference>
<evidence type="ECO:0000259" key="8">
    <source>
        <dbReference type="PROSITE" id="PS51188"/>
    </source>
</evidence>
<keyword evidence="1 6" id="KW-0479">Metal-binding</keyword>
<evidence type="ECO:0000313" key="10">
    <source>
        <dbReference type="Proteomes" id="UP001152484"/>
    </source>
</evidence>
<dbReference type="CDD" id="cd06257">
    <property type="entry name" value="DnaJ"/>
    <property type="match status" value="1"/>
</dbReference>
<dbReference type="GO" id="GO:0051082">
    <property type="term" value="F:unfolded protein binding"/>
    <property type="evidence" value="ECO:0007669"/>
    <property type="project" value="InterPro"/>
</dbReference>
<dbReference type="SMART" id="SM00271">
    <property type="entry name" value="DnaJ"/>
    <property type="match status" value="1"/>
</dbReference>
<dbReference type="Gene3D" id="2.10.230.10">
    <property type="entry name" value="Heat shock protein DnaJ, cysteine-rich domain"/>
    <property type="match status" value="1"/>
</dbReference>
<dbReference type="CDD" id="cd10719">
    <property type="entry name" value="DnaJ_zf"/>
    <property type="match status" value="1"/>
</dbReference>
<dbReference type="InterPro" id="IPR018253">
    <property type="entry name" value="DnaJ_domain_CS"/>
</dbReference>
<dbReference type="PRINTS" id="PR00625">
    <property type="entry name" value="JDOMAIN"/>
</dbReference>
<evidence type="ECO:0000259" key="7">
    <source>
        <dbReference type="PROSITE" id="PS50076"/>
    </source>
</evidence>
<dbReference type="AlphaFoldDB" id="A0A9P0Z9Q7"/>
<evidence type="ECO:0000256" key="3">
    <source>
        <dbReference type="ARBA" id="ARBA00022771"/>
    </source>
</evidence>
<dbReference type="GO" id="GO:0042026">
    <property type="term" value="P:protein refolding"/>
    <property type="evidence" value="ECO:0007669"/>
    <property type="project" value="TreeGrafter"/>
</dbReference>
<dbReference type="Pfam" id="PF00226">
    <property type="entry name" value="DnaJ"/>
    <property type="match status" value="1"/>
</dbReference>
<evidence type="ECO:0000256" key="5">
    <source>
        <dbReference type="ARBA" id="ARBA00023186"/>
    </source>
</evidence>
<evidence type="ECO:0000256" key="6">
    <source>
        <dbReference type="PROSITE-ProRule" id="PRU00546"/>
    </source>
</evidence>
<dbReference type="InterPro" id="IPR012724">
    <property type="entry name" value="DnaJ"/>
</dbReference>
<dbReference type="GO" id="GO:0005737">
    <property type="term" value="C:cytoplasm"/>
    <property type="evidence" value="ECO:0007669"/>
    <property type="project" value="TreeGrafter"/>
</dbReference>
<dbReference type="FunFam" id="2.60.260.20:FF:000005">
    <property type="entry name" value="Chaperone protein dnaJ 1, mitochondrial"/>
    <property type="match status" value="1"/>
</dbReference>
<dbReference type="PANTHER" id="PTHR43096:SF52">
    <property type="entry name" value="DNAJ HOMOLOG 1, MITOCHONDRIAL-RELATED"/>
    <property type="match status" value="1"/>
</dbReference>
<dbReference type="InterPro" id="IPR001623">
    <property type="entry name" value="DnaJ_domain"/>
</dbReference>
<proteinExistence type="inferred from homology"/>
<dbReference type="InterPro" id="IPR036410">
    <property type="entry name" value="HSP_DnaJ_Cys-rich_dom_sf"/>
</dbReference>
<accession>A0A9P0Z9Q7</accession>
<comment type="caution">
    <text evidence="9">The sequence shown here is derived from an EMBL/GenBank/DDBJ whole genome shotgun (WGS) entry which is preliminary data.</text>
</comment>
<dbReference type="Gene3D" id="1.10.287.110">
    <property type="entry name" value="DnaJ domain"/>
    <property type="match status" value="1"/>
</dbReference>
<evidence type="ECO:0000256" key="2">
    <source>
        <dbReference type="ARBA" id="ARBA00022737"/>
    </source>
</evidence>
<feature type="domain" description="CR-type" evidence="8">
    <location>
        <begin position="211"/>
        <end position="289"/>
    </location>
</feature>
<dbReference type="FunFam" id="2.10.230.10:FF:000002">
    <property type="entry name" value="Molecular chaperone DnaJ"/>
    <property type="match status" value="1"/>
</dbReference>
<dbReference type="EMBL" id="CAMAPE010000027">
    <property type="protein sequence ID" value="CAH9092090.1"/>
    <property type="molecule type" value="Genomic_DNA"/>
</dbReference>
<evidence type="ECO:0000313" key="9">
    <source>
        <dbReference type="EMBL" id="CAH9092090.1"/>
    </source>
</evidence>
<feature type="domain" description="J" evidence="7">
    <location>
        <begin position="88"/>
        <end position="153"/>
    </location>
</feature>
<reference evidence="9" key="1">
    <citation type="submission" date="2022-07" db="EMBL/GenBank/DDBJ databases">
        <authorList>
            <person name="Macas J."/>
            <person name="Novak P."/>
            <person name="Neumann P."/>
        </authorList>
    </citation>
    <scope>NUCLEOTIDE SEQUENCE</scope>
</reference>
<dbReference type="Pfam" id="PF00684">
    <property type="entry name" value="DnaJ_CXXCXGXG"/>
    <property type="match status" value="1"/>
</dbReference>
<dbReference type="InterPro" id="IPR008971">
    <property type="entry name" value="HSP40/DnaJ_pept-bd"/>
</dbReference>
<dbReference type="InterPro" id="IPR036869">
    <property type="entry name" value="J_dom_sf"/>
</dbReference>
<dbReference type="GO" id="GO:0005524">
    <property type="term" value="F:ATP binding"/>
    <property type="evidence" value="ECO:0007669"/>
    <property type="project" value="InterPro"/>
</dbReference>
<dbReference type="Pfam" id="PF01556">
    <property type="entry name" value="DnaJ_C"/>
    <property type="match status" value="1"/>
</dbReference>
<dbReference type="SUPFAM" id="SSF57938">
    <property type="entry name" value="DnaJ/Hsp40 cysteine-rich domain"/>
    <property type="match status" value="1"/>
</dbReference>
<feature type="zinc finger region" description="CR-type" evidence="6">
    <location>
        <begin position="211"/>
        <end position="289"/>
    </location>
</feature>
<keyword evidence="5" id="KW-0143">Chaperone</keyword>
<dbReference type="SUPFAM" id="SSF46565">
    <property type="entry name" value="Chaperone J-domain"/>
    <property type="match status" value="1"/>
</dbReference>
<dbReference type="PANTHER" id="PTHR43096">
    <property type="entry name" value="DNAJ HOMOLOG 1, MITOCHONDRIAL-RELATED"/>
    <property type="match status" value="1"/>
</dbReference>
<dbReference type="CDD" id="cd10747">
    <property type="entry name" value="DnaJ_C"/>
    <property type="match status" value="1"/>
</dbReference>
<keyword evidence="10" id="KW-1185">Reference proteome</keyword>
<dbReference type="InterPro" id="IPR002939">
    <property type="entry name" value="DnaJ_C"/>
</dbReference>
<dbReference type="HAMAP" id="MF_01152">
    <property type="entry name" value="DnaJ"/>
    <property type="match status" value="1"/>
</dbReference>
<name>A0A9P0Z9Q7_CUSEU</name>
<dbReference type="GO" id="GO:0008270">
    <property type="term" value="F:zinc ion binding"/>
    <property type="evidence" value="ECO:0007669"/>
    <property type="project" value="UniProtKB-KW"/>
</dbReference>
<dbReference type="GO" id="GO:0031072">
    <property type="term" value="F:heat shock protein binding"/>
    <property type="evidence" value="ECO:0007669"/>
    <property type="project" value="InterPro"/>
</dbReference>
<protein>
    <submittedName>
        <fullName evidence="9">Uncharacterized protein</fullName>
    </submittedName>
</protein>
<gene>
    <name evidence="9" type="ORF">CEURO_LOCUS11842</name>
</gene>
<keyword evidence="4 6" id="KW-0862">Zinc</keyword>
<dbReference type="InterPro" id="IPR001305">
    <property type="entry name" value="HSP_DnaJ_Cys-rich_dom"/>
</dbReference>
<dbReference type="PROSITE" id="PS50076">
    <property type="entry name" value="DNAJ_2"/>
    <property type="match status" value="1"/>
</dbReference>